<feature type="domain" description="AMP-dependent synthetase/ligase" evidence="5">
    <location>
        <begin position="16"/>
        <end position="341"/>
    </location>
</feature>
<protein>
    <submittedName>
        <fullName evidence="7">AMP-binding protein</fullName>
    </submittedName>
</protein>
<keyword evidence="1" id="KW-0596">Phosphopantetheine</keyword>
<keyword evidence="4" id="KW-1133">Transmembrane helix</keyword>
<feature type="compositionally biased region" description="Basic and acidic residues" evidence="3">
    <location>
        <begin position="459"/>
        <end position="468"/>
    </location>
</feature>
<organism evidence="7 8">
    <name type="scientific">Streptomyces litchfieldiae</name>
    <dbReference type="NCBI Taxonomy" id="3075543"/>
    <lineage>
        <taxon>Bacteria</taxon>
        <taxon>Bacillati</taxon>
        <taxon>Actinomycetota</taxon>
        <taxon>Actinomycetes</taxon>
        <taxon>Kitasatosporales</taxon>
        <taxon>Streptomycetaceae</taxon>
        <taxon>Streptomyces</taxon>
    </lineage>
</organism>
<dbReference type="InterPro" id="IPR000873">
    <property type="entry name" value="AMP-dep_synth/lig_dom"/>
</dbReference>
<dbReference type="Gene3D" id="3.30.300.30">
    <property type="match status" value="1"/>
</dbReference>
<gene>
    <name evidence="7" type="ORF">RM590_12995</name>
</gene>
<evidence type="ECO:0000256" key="3">
    <source>
        <dbReference type="SAM" id="MobiDB-lite"/>
    </source>
</evidence>
<feature type="region of interest" description="Disordered" evidence="3">
    <location>
        <begin position="459"/>
        <end position="488"/>
    </location>
</feature>
<proteinExistence type="predicted"/>
<reference evidence="8" key="1">
    <citation type="submission" date="2023-07" db="EMBL/GenBank/DDBJ databases">
        <title>30 novel species of actinomycetes from the DSMZ collection.</title>
        <authorList>
            <person name="Nouioui I."/>
        </authorList>
    </citation>
    <scope>NUCLEOTIDE SEQUENCE [LARGE SCALE GENOMIC DNA]</scope>
    <source>
        <strain evidence="8">DSM 44938</strain>
    </source>
</reference>
<keyword evidence="4" id="KW-0472">Membrane</keyword>
<evidence type="ECO:0000256" key="1">
    <source>
        <dbReference type="ARBA" id="ARBA00022450"/>
    </source>
</evidence>
<keyword evidence="4" id="KW-0812">Transmembrane</keyword>
<evidence type="ECO:0000313" key="7">
    <source>
        <dbReference type="EMBL" id="MDT0343522.1"/>
    </source>
</evidence>
<accession>A0ABU2MPG4</accession>
<dbReference type="Pfam" id="PF00501">
    <property type="entry name" value="AMP-binding"/>
    <property type="match status" value="1"/>
</dbReference>
<evidence type="ECO:0000259" key="5">
    <source>
        <dbReference type="Pfam" id="PF00501"/>
    </source>
</evidence>
<dbReference type="Gene3D" id="3.40.50.12780">
    <property type="entry name" value="N-terminal domain of ligase-like"/>
    <property type="match status" value="1"/>
</dbReference>
<keyword evidence="2" id="KW-0597">Phosphoprotein</keyword>
<feature type="domain" description="AMP-binding enzyme C-terminal" evidence="6">
    <location>
        <begin position="393"/>
        <end position="465"/>
    </location>
</feature>
<feature type="transmembrane region" description="Helical" evidence="4">
    <location>
        <begin position="531"/>
        <end position="555"/>
    </location>
</feature>
<dbReference type="RefSeq" id="WP_311704659.1">
    <property type="nucleotide sequence ID" value="NZ_JAVREL010000006.1"/>
</dbReference>
<dbReference type="EMBL" id="JAVREL010000006">
    <property type="protein sequence ID" value="MDT0343522.1"/>
    <property type="molecule type" value="Genomic_DNA"/>
</dbReference>
<dbReference type="SUPFAM" id="SSF56801">
    <property type="entry name" value="Acetyl-CoA synthetase-like"/>
    <property type="match status" value="1"/>
</dbReference>
<dbReference type="PANTHER" id="PTHR44845">
    <property type="entry name" value="CARRIER DOMAIN-CONTAINING PROTEIN"/>
    <property type="match status" value="1"/>
</dbReference>
<dbReference type="InterPro" id="IPR042099">
    <property type="entry name" value="ANL_N_sf"/>
</dbReference>
<evidence type="ECO:0000256" key="4">
    <source>
        <dbReference type="SAM" id="Phobius"/>
    </source>
</evidence>
<evidence type="ECO:0000313" key="8">
    <source>
        <dbReference type="Proteomes" id="UP001183246"/>
    </source>
</evidence>
<evidence type="ECO:0000259" key="6">
    <source>
        <dbReference type="Pfam" id="PF13193"/>
    </source>
</evidence>
<dbReference type="InterPro" id="IPR025110">
    <property type="entry name" value="AMP-bd_C"/>
</dbReference>
<evidence type="ECO:0000256" key="2">
    <source>
        <dbReference type="ARBA" id="ARBA00022553"/>
    </source>
</evidence>
<dbReference type="InterPro" id="IPR045851">
    <property type="entry name" value="AMP-bd_C_sf"/>
</dbReference>
<keyword evidence="8" id="KW-1185">Reference proteome</keyword>
<dbReference type="Pfam" id="PF13193">
    <property type="entry name" value="AMP-binding_C"/>
    <property type="match status" value="1"/>
</dbReference>
<feature type="transmembrane region" description="Helical" evidence="4">
    <location>
        <begin position="567"/>
        <end position="586"/>
    </location>
</feature>
<comment type="caution">
    <text evidence="7">The sequence shown here is derived from an EMBL/GenBank/DDBJ whole genome shotgun (WGS) entry which is preliminary data.</text>
</comment>
<sequence>MAGGSAPHRRLHHLIERHVRASPDRVAVVTETAELRYGELDTRANQLAHHLRAAGLSPGRTVAIRMERHPDLLVAVLATLKAGGACALIDQRRGARETGRLLKSTKAVAVVTRGGLRPDFDAGRRPVVDLDADAAAIGAHATEPPEPGTGPADATELAAVLLTAGITGSRRAVPAGHRRLLAAYDAWAEVFALGPEDRHLVTAPADSVSFTAGWIRALCSGATLALPTGPLNSRLLKGAWGRAVTVLDTDPGTAASVLDRTPRPERLRLVAVGGERLPLAEQSRLHALLAPGVRLLNVYGPAEVAGCGTWFETDQLTAPVAEPERVVLLGRPLPGCHAEIRKGQIWLGAPDGGDLVNTRDRGAQRPDGLLEFLGRTTDSVTARGRTVHPYRAEAALAGHPGVREVAIAAGTGPDGTRLIAYVVPEKGAGPDVATLRAHLTGTVPDAEIPTTVVRLGSLPRDDAGKIDRNALPLPPQSRSRPAGGKGADLSPEDVASLARWCGLPLLALAFAVFLTDTFWPGSTDLTGVPNPWAWCFRGLYAAEWLAFAGGVTFLFNGWRALRRLGRPLPLTVAAHLSLVWLLASWWPQDNFYRLAAKDDWPQQAALVYSFNVPLMIAAGIVVAFAVWDSDPPARR</sequence>
<feature type="transmembrane region" description="Helical" evidence="4">
    <location>
        <begin position="606"/>
        <end position="627"/>
    </location>
</feature>
<dbReference type="PANTHER" id="PTHR44845:SF6">
    <property type="entry name" value="BETA-ALANINE-ACTIVATING ENZYME"/>
    <property type="match status" value="1"/>
</dbReference>
<name>A0ABU2MPG4_9ACTN</name>
<dbReference type="Proteomes" id="UP001183246">
    <property type="component" value="Unassembled WGS sequence"/>
</dbReference>